<dbReference type="PANTHER" id="PTHR13678:SF2">
    <property type="entry name" value="VACUOLAR PROTEIN SORTING-ASSOCIATED PROTEIN 37A"/>
    <property type="match status" value="1"/>
</dbReference>
<dbReference type="EMBL" id="HACM01006590">
    <property type="protein sequence ID" value="CRZ07032.1"/>
    <property type="molecule type" value="Transcribed_RNA"/>
</dbReference>
<sequence>MFRRKQAPSDQPRQLQISELKRLNPAIIVHPDLRSFDLPVHTSTCKFLLLIRLPDEFPTISPMISVSIAGASHPLLCESSVRHSQLGGGWNPQYSLGSVVHGIVLEFFNNPPVILEQPQLKPVEQPRNTNPAMENIHPTAIALPPLPTSIAETGQLSVAELKQLISSETDLDFFIEKLPIWNAVSVLRDGIEHDVAEVANTILGYEEEVNSLRDEIVALQSRLQQSTAEYHAAVSMRQSILSRHSPRVLGQLAEERADIIDVESEDVRNQYSSSKITEDEFVSLYISKRVAFHQLMVMRERLLGQARM</sequence>
<protein>
    <recommendedName>
        <fullName evidence="7">VPS37 C-terminal domain-containing protein</fullName>
    </recommendedName>
</protein>
<dbReference type="InterPro" id="IPR009851">
    <property type="entry name" value="Mod_r"/>
</dbReference>
<keyword evidence="6" id="KW-0175">Coiled coil</keyword>
<feature type="coiled-coil region" evidence="6">
    <location>
        <begin position="195"/>
        <end position="229"/>
    </location>
</feature>
<proteinExistence type="inferred from homology"/>
<keyword evidence="5" id="KW-0653">Protein transport</keyword>
<evidence type="ECO:0000256" key="6">
    <source>
        <dbReference type="SAM" id="Coils"/>
    </source>
</evidence>
<reference evidence="8" key="1">
    <citation type="submission" date="2015-04" db="EMBL/GenBank/DDBJ databases">
        <title>The genome sequence of the plant pathogenic Rhizarian Plasmodiophora brassicae reveals insights in its biotrophic life cycle and the origin of chitin synthesis.</title>
        <authorList>
            <person name="Schwelm A."/>
            <person name="Fogelqvist J."/>
            <person name="Knaust A."/>
            <person name="Julke S."/>
            <person name="Lilja T."/>
            <person name="Dhandapani V."/>
            <person name="Bonilla-Rosso G."/>
            <person name="Karlsson M."/>
            <person name="Shevchenko A."/>
            <person name="Choi S.R."/>
            <person name="Kim H.G."/>
            <person name="Park J.Y."/>
            <person name="Lim Y.P."/>
            <person name="Ludwig-Muller J."/>
            <person name="Dixelius C."/>
        </authorList>
    </citation>
    <scope>NUCLEOTIDE SEQUENCE</scope>
    <source>
        <tissue evidence="8">Potato root galls</tissue>
    </source>
</reference>
<dbReference type="SUPFAM" id="SSF54495">
    <property type="entry name" value="UBC-like"/>
    <property type="match status" value="1"/>
</dbReference>
<dbReference type="Pfam" id="PF07200">
    <property type="entry name" value="Mod_r"/>
    <property type="match status" value="1"/>
</dbReference>
<evidence type="ECO:0000313" key="8">
    <source>
        <dbReference type="EMBL" id="CRZ07032.1"/>
    </source>
</evidence>
<comment type="subcellular location">
    <subcellularLocation>
        <location evidence="1">Endosome</location>
    </subcellularLocation>
</comment>
<evidence type="ECO:0000256" key="4">
    <source>
        <dbReference type="ARBA" id="ARBA00022753"/>
    </source>
</evidence>
<evidence type="ECO:0000256" key="2">
    <source>
        <dbReference type="ARBA" id="ARBA00007617"/>
    </source>
</evidence>
<comment type="similarity">
    <text evidence="2">Belongs to the VPS37 family.</text>
</comment>
<dbReference type="GO" id="GO:0000813">
    <property type="term" value="C:ESCRT I complex"/>
    <property type="evidence" value="ECO:0007669"/>
    <property type="project" value="UniProtKB-ARBA"/>
</dbReference>
<keyword evidence="4" id="KW-0967">Endosome</keyword>
<evidence type="ECO:0000256" key="3">
    <source>
        <dbReference type="ARBA" id="ARBA00022448"/>
    </source>
</evidence>
<evidence type="ECO:0000256" key="1">
    <source>
        <dbReference type="ARBA" id="ARBA00004177"/>
    </source>
</evidence>
<accession>A0A0H5QZ91</accession>
<evidence type="ECO:0000256" key="5">
    <source>
        <dbReference type="ARBA" id="ARBA00022927"/>
    </source>
</evidence>
<organism evidence="8">
    <name type="scientific">Spongospora subterranea</name>
    <dbReference type="NCBI Taxonomy" id="70186"/>
    <lineage>
        <taxon>Eukaryota</taxon>
        <taxon>Sar</taxon>
        <taxon>Rhizaria</taxon>
        <taxon>Endomyxa</taxon>
        <taxon>Phytomyxea</taxon>
        <taxon>Plasmodiophorida</taxon>
        <taxon>Plasmodiophoridae</taxon>
        <taxon>Spongospora</taxon>
    </lineage>
</organism>
<keyword evidence="3" id="KW-0813">Transport</keyword>
<dbReference type="AlphaFoldDB" id="A0A0H5QZ91"/>
<name>A0A0H5QZ91_9EUKA</name>
<evidence type="ECO:0000259" key="7">
    <source>
        <dbReference type="Pfam" id="PF07200"/>
    </source>
</evidence>
<dbReference type="PANTHER" id="PTHR13678">
    <property type="entry name" value="VACUOLAR PROTEIN SORTING-ASSOCIATED PROTEIN 37"/>
    <property type="match status" value="1"/>
</dbReference>
<dbReference type="GO" id="GO:0006623">
    <property type="term" value="P:protein targeting to vacuole"/>
    <property type="evidence" value="ECO:0007669"/>
    <property type="project" value="TreeGrafter"/>
</dbReference>
<dbReference type="GO" id="GO:0043162">
    <property type="term" value="P:ubiquitin-dependent protein catabolic process via the multivesicular body sorting pathway"/>
    <property type="evidence" value="ECO:0007669"/>
    <property type="project" value="TreeGrafter"/>
</dbReference>
<dbReference type="GO" id="GO:0006612">
    <property type="term" value="P:protein targeting to membrane"/>
    <property type="evidence" value="ECO:0007669"/>
    <property type="project" value="TreeGrafter"/>
</dbReference>
<dbReference type="InterPro" id="IPR016135">
    <property type="entry name" value="UBQ-conjugating_enzyme/RWD"/>
</dbReference>
<feature type="domain" description="VPS37 C-terminal" evidence="7">
    <location>
        <begin position="155"/>
        <end position="294"/>
    </location>
</feature>